<keyword evidence="2 7" id="KW-0813">Transport</keyword>
<feature type="transmembrane region" description="Helical" evidence="7">
    <location>
        <begin position="21"/>
        <end position="40"/>
    </location>
</feature>
<keyword evidence="4 7" id="KW-0812">Transmembrane</keyword>
<keyword evidence="5 7" id="KW-1133">Transmembrane helix</keyword>
<dbReference type="Pfam" id="PF04290">
    <property type="entry name" value="DctQ"/>
    <property type="match status" value="1"/>
</dbReference>
<keyword evidence="3" id="KW-1003">Cell membrane</keyword>
<accession>A0ABR8NXD6</accession>
<dbReference type="InterPro" id="IPR055348">
    <property type="entry name" value="DctQ"/>
</dbReference>
<feature type="transmembrane region" description="Helical" evidence="7">
    <location>
        <begin position="144"/>
        <end position="168"/>
    </location>
</feature>
<keyword evidence="10" id="KW-1185">Reference proteome</keyword>
<evidence type="ECO:0000256" key="1">
    <source>
        <dbReference type="ARBA" id="ARBA00004651"/>
    </source>
</evidence>
<evidence type="ECO:0000259" key="8">
    <source>
        <dbReference type="Pfam" id="PF04290"/>
    </source>
</evidence>
<evidence type="ECO:0000256" key="7">
    <source>
        <dbReference type="RuleBase" id="RU369079"/>
    </source>
</evidence>
<comment type="subcellular location">
    <subcellularLocation>
        <location evidence="7">Cell inner membrane</location>
        <topology evidence="7">Multi-pass membrane protein</topology>
    </subcellularLocation>
    <subcellularLocation>
        <location evidence="1">Cell membrane</location>
        <topology evidence="1">Multi-pass membrane protein</topology>
    </subcellularLocation>
</comment>
<organism evidence="9 10">
    <name type="scientific">Marinomonas colpomeniae</name>
    <dbReference type="NCBI Taxonomy" id="2774408"/>
    <lineage>
        <taxon>Bacteria</taxon>
        <taxon>Pseudomonadati</taxon>
        <taxon>Pseudomonadota</taxon>
        <taxon>Gammaproteobacteria</taxon>
        <taxon>Oceanospirillales</taxon>
        <taxon>Oceanospirillaceae</taxon>
        <taxon>Marinomonas</taxon>
    </lineage>
</organism>
<feature type="transmembrane region" description="Helical" evidence="7">
    <location>
        <begin position="52"/>
        <end position="71"/>
    </location>
</feature>
<feature type="transmembrane region" description="Helical" evidence="7">
    <location>
        <begin position="104"/>
        <end position="124"/>
    </location>
</feature>
<evidence type="ECO:0000313" key="10">
    <source>
        <dbReference type="Proteomes" id="UP000604161"/>
    </source>
</evidence>
<evidence type="ECO:0000256" key="6">
    <source>
        <dbReference type="ARBA" id="ARBA00023136"/>
    </source>
</evidence>
<evidence type="ECO:0000256" key="2">
    <source>
        <dbReference type="ARBA" id="ARBA00022448"/>
    </source>
</evidence>
<name>A0ABR8NXD6_9GAMM</name>
<evidence type="ECO:0000256" key="5">
    <source>
        <dbReference type="ARBA" id="ARBA00022989"/>
    </source>
</evidence>
<evidence type="ECO:0000256" key="4">
    <source>
        <dbReference type="ARBA" id="ARBA00022692"/>
    </source>
</evidence>
<gene>
    <name evidence="9" type="ORF">IF202_04355</name>
</gene>
<comment type="subunit">
    <text evidence="7">The complex comprises the extracytoplasmic solute receptor protein and the two transmembrane proteins.</text>
</comment>
<evidence type="ECO:0000256" key="3">
    <source>
        <dbReference type="ARBA" id="ARBA00022475"/>
    </source>
</evidence>
<dbReference type="Proteomes" id="UP000604161">
    <property type="component" value="Unassembled WGS sequence"/>
</dbReference>
<dbReference type="RefSeq" id="WP_191593629.1">
    <property type="nucleotide sequence ID" value="NZ_JACYFC010000001.1"/>
</dbReference>
<protein>
    <recommendedName>
        <fullName evidence="7">TRAP transporter small permease protein</fullName>
    </recommendedName>
</protein>
<comment type="function">
    <text evidence="7">Part of the tripartite ATP-independent periplasmic (TRAP) transport system.</text>
</comment>
<evidence type="ECO:0000313" key="9">
    <source>
        <dbReference type="EMBL" id="MBD5770275.1"/>
    </source>
</evidence>
<dbReference type="EMBL" id="JACYFC010000001">
    <property type="protein sequence ID" value="MBD5770275.1"/>
    <property type="molecule type" value="Genomic_DNA"/>
</dbReference>
<feature type="domain" description="Tripartite ATP-independent periplasmic transporters DctQ component" evidence="8">
    <location>
        <begin position="34"/>
        <end position="169"/>
    </location>
</feature>
<sequence>MSNILVQGTNKLSRIANVTAIIANTVGTLMVLCLVIVVDYDVIARGAFNKPFGGAVEVVQFTMVLIVFLQLPDVVRVNRLTRSDGFLAIMQPRFPNIAMWVRRFIDSVSAILMTLIAIAIWPEFVEMFETKDYFGVPGVFVAPWWPIKLVIFLSASLCALIFILKVILAATNIKLIRMDEMKDKAVPSGEKI</sequence>
<comment type="similarity">
    <text evidence="7">Belongs to the TRAP transporter small permease family.</text>
</comment>
<keyword evidence="7" id="KW-0997">Cell inner membrane</keyword>
<keyword evidence="6 7" id="KW-0472">Membrane</keyword>
<reference evidence="9 10" key="1">
    <citation type="submission" date="2020-09" db="EMBL/GenBank/DDBJ databases">
        <title>Marinomonas sp. nov., isolated from the cysticercosis algae of Qingdao, China.</title>
        <authorList>
            <person name="Sun X."/>
        </authorList>
    </citation>
    <scope>NUCLEOTIDE SEQUENCE [LARGE SCALE GENOMIC DNA]</scope>
    <source>
        <strain evidence="9 10">SM2066</strain>
    </source>
</reference>
<proteinExistence type="inferred from homology"/>
<comment type="caution">
    <text evidence="9">The sequence shown here is derived from an EMBL/GenBank/DDBJ whole genome shotgun (WGS) entry which is preliminary data.</text>
</comment>